<keyword evidence="1" id="KW-0732">Signal</keyword>
<evidence type="ECO:0000313" key="3">
    <source>
        <dbReference type="EMBL" id="MSB22888.1"/>
    </source>
</evidence>
<evidence type="ECO:0000259" key="2">
    <source>
        <dbReference type="Pfam" id="PF13529"/>
    </source>
</evidence>
<dbReference type="AlphaFoldDB" id="A0A6I2R813"/>
<gene>
    <name evidence="3" type="ORF">GKE97_25880</name>
</gene>
<dbReference type="Proteomes" id="UP000434475">
    <property type="component" value="Unassembled WGS sequence"/>
</dbReference>
<proteinExistence type="predicted"/>
<name>A0A6I2R813_FLAPL</name>
<accession>A0A6I2R813</accession>
<evidence type="ECO:0000256" key="1">
    <source>
        <dbReference type="SAM" id="SignalP"/>
    </source>
</evidence>
<dbReference type="Gene3D" id="3.90.70.10">
    <property type="entry name" value="Cysteine proteinases"/>
    <property type="match status" value="1"/>
</dbReference>
<protein>
    <recommendedName>
        <fullName evidence="2">Peptidase C39-like domain-containing protein</fullName>
    </recommendedName>
</protein>
<comment type="caution">
    <text evidence="3">The sequence shown here is derived from an EMBL/GenBank/DDBJ whole genome shotgun (WGS) entry which is preliminary data.</text>
</comment>
<feature type="chain" id="PRO_5026333656" description="Peptidase C39-like domain-containing protein" evidence="1">
    <location>
        <begin position="33"/>
        <end position="236"/>
    </location>
</feature>
<dbReference type="InterPro" id="IPR039564">
    <property type="entry name" value="Peptidase_C39-like"/>
</dbReference>
<dbReference type="Pfam" id="PF13529">
    <property type="entry name" value="Peptidase_C39_2"/>
    <property type="match status" value="1"/>
</dbReference>
<feature type="domain" description="Peptidase C39-like" evidence="2">
    <location>
        <begin position="71"/>
        <end position="203"/>
    </location>
</feature>
<sequence>MEKFRIRKKESIRRAIAVVSVATLCMSAGAVALEPPPMSPPLSWTEGSMNIEEEISVGYGMATLDKEPVPVIYYNQRDPQYGKLPFGTDIIETHGCGPTAMAMVVSSLTDKPMNPAQMAQWAYENGYWKERKGALHDLIPAVAQAWGLDVVGYQAEDANQVLAALEQKKLVVVLMWPGHFTASGHFIILRGLDEDGKVVVADPSSRERSEVSWDFHLIVDEAAKKAGANGPFWVIG</sequence>
<reference evidence="3 4" key="1">
    <citation type="journal article" date="2019" name="Nat. Med.">
        <title>A library of human gut bacterial isolates paired with longitudinal multiomics data enables mechanistic microbiome research.</title>
        <authorList>
            <person name="Poyet M."/>
            <person name="Groussin M."/>
            <person name="Gibbons S.M."/>
            <person name="Avila-Pacheco J."/>
            <person name="Jiang X."/>
            <person name="Kearney S.M."/>
            <person name="Perrotta A.R."/>
            <person name="Berdy B."/>
            <person name="Zhao S."/>
            <person name="Lieberman T.D."/>
            <person name="Swanson P.K."/>
            <person name="Smith M."/>
            <person name="Roesemann S."/>
            <person name="Alexander J.E."/>
            <person name="Rich S.A."/>
            <person name="Livny J."/>
            <person name="Vlamakis H."/>
            <person name="Clish C."/>
            <person name="Bullock K."/>
            <person name="Deik A."/>
            <person name="Scott J."/>
            <person name="Pierce K.A."/>
            <person name="Xavier R.J."/>
            <person name="Alm E.J."/>
        </authorList>
    </citation>
    <scope>NUCLEOTIDE SEQUENCE [LARGE SCALE GENOMIC DNA]</scope>
    <source>
        <strain evidence="3 4">BIOML-A2</strain>
    </source>
</reference>
<dbReference type="EMBL" id="WKPR01000057">
    <property type="protein sequence ID" value="MSB22888.1"/>
    <property type="molecule type" value="Genomic_DNA"/>
</dbReference>
<organism evidence="3 4">
    <name type="scientific">Flavonifractor plautii</name>
    <name type="common">Fusobacterium plautii</name>
    <dbReference type="NCBI Taxonomy" id="292800"/>
    <lineage>
        <taxon>Bacteria</taxon>
        <taxon>Bacillati</taxon>
        <taxon>Bacillota</taxon>
        <taxon>Clostridia</taxon>
        <taxon>Eubacteriales</taxon>
        <taxon>Oscillospiraceae</taxon>
        <taxon>Flavonifractor</taxon>
    </lineage>
</organism>
<evidence type="ECO:0000313" key="4">
    <source>
        <dbReference type="Proteomes" id="UP000434475"/>
    </source>
</evidence>
<feature type="signal peptide" evidence="1">
    <location>
        <begin position="1"/>
        <end position="32"/>
    </location>
</feature>